<keyword evidence="3" id="KW-1185">Reference proteome</keyword>
<comment type="caution">
    <text evidence="2">The sequence shown here is derived from an EMBL/GenBank/DDBJ whole genome shotgun (WGS) entry which is preliminary data.</text>
</comment>
<feature type="chain" id="PRO_5039889095" evidence="1">
    <location>
        <begin position="21"/>
        <end position="128"/>
    </location>
</feature>
<dbReference type="AlphaFoldDB" id="A0A9K3N7D4"/>
<reference evidence="2" key="2">
    <citation type="submission" date="2020-06" db="EMBL/GenBank/DDBJ databases">
        <title>Helianthus annuus Genome sequencing and assembly Release 2.</title>
        <authorList>
            <person name="Gouzy J."/>
            <person name="Langlade N."/>
            <person name="Munos S."/>
        </authorList>
    </citation>
    <scope>NUCLEOTIDE SEQUENCE</scope>
    <source>
        <tissue evidence="2">Leaves</tissue>
    </source>
</reference>
<dbReference type="Gramene" id="mRNA:HanXRQr2_Chr09g0367051">
    <property type="protein sequence ID" value="CDS:HanXRQr2_Chr09g0367051.1"/>
    <property type="gene ID" value="HanXRQr2_Chr09g0367051"/>
</dbReference>
<sequence>MIAQHSSHLSLLFLLRFSLSTDHTIKYPDLNSSLSLSPLTNLFSPSHSSTRPRALVHNAGWRCNPDSIADLRSYTTTRVLYRSVTGKISLCFWVVADKYGTRITISTLAAVDLMSPSQIWYMHCGKTG</sequence>
<proteinExistence type="predicted"/>
<evidence type="ECO:0000313" key="2">
    <source>
        <dbReference type="EMBL" id="KAF5789113.1"/>
    </source>
</evidence>
<organism evidence="2 3">
    <name type="scientific">Helianthus annuus</name>
    <name type="common">Common sunflower</name>
    <dbReference type="NCBI Taxonomy" id="4232"/>
    <lineage>
        <taxon>Eukaryota</taxon>
        <taxon>Viridiplantae</taxon>
        <taxon>Streptophyta</taxon>
        <taxon>Embryophyta</taxon>
        <taxon>Tracheophyta</taxon>
        <taxon>Spermatophyta</taxon>
        <taxon>Magnoliopsida</taxon>
        <taxon>eudicotyledons</taxon>
        <taxon>Gunneridae</taxon>
        <taxon>Pentapetalae</taxon>
        <taxon>asterids</taxon>
        <taxon>campanulids</taxon>
        <taxon>Asterales</taxon>
        <taxon>Asteraceae</taxon>
        <taxon>Asteroideae</taxon>
        <taxon>Heliantheae alliance</taxon>
        <taxon>Heliantheae</taxon>
        <taxon>Helianthus</taxon>
    </lineage>
</organism>
<evidence type="ECO:0000256" key="1">
    <source>
        <dbReference type="SAM" id="SignalP"/>
    </source>
</evidence>
<protein>
    <submittedName>
        <fullName evidence="2">Uncharacterized protein</fullName>
    </submittedName>
</protein>
<dbReference type="EMBL" id="MNCJ02000324">
    <property type="protein sequence ID" value="KAF5789113.1"/>
    <property type="molecule type" value="Genomic_DNA"/>
</dbReference>
<dbReference type="Proteomes" id="UP000215914">
    <property type="component" value="Unassembled WGS sequence"/>
</dbReference>
<name>A0A9K3N7D4_HELAN</name>
<feature type="signal peptide" evidence="1">
    <location>
        <begin position="1"/>
        <end position="20"/>
    </location>
</feature>
<reference evidence="2" key="1">
    <citation type="journal article" date="2017" name="Nature">
        <title>The sunflower genome provides insights into oil metabolism, flowering and Asterid evolution.</title>
        <authorList>
            <person name="Badouin H."/>
            <person name="Gouzy J."/>
            <person name="Grassa C.J."/>
            <person name="Murat F."/>
            <person name="Staton S.E."/>
            <person name="Cottret L."/>
            <person name="Lelandais-Briere C."/>
            <person name="Owens G.L."/>
            <person name="Carrere S."/>
            <person name="Mayjonade B."/>
            <person name="Legrand L."/>
            <person name="Gill N."/>
            <person name="Kane N.C."/>
            <person name="Bowers J.E."/>
            <person name="Hubner S."/>
            <person name="Bellec A."/>
            <person name="Berard A."/>
            <person name="Berges H."/>
            <person name="Blanchet N."/>
            <person name="Boniface M.C."/>
            <person name="Brunel D."/>
            <person name="Catrice O."/>
            <person name="Chaidir N."/>
            <person name="Claudel C."/>
            <person name="Donnadieu C."/>
            <person name="Faraut T."/>
            <person name="Fievet G."/>
            <person name="Helmstetter N."/>
            <person name="King M."/>
            <person name="Knapp S.J."/>
            <person name="Lai Z."/>
            <person name="Le Paslier M.C."/>
            <person name="Lippi Y."/>
            <person name="Lorenzon L."/>
            <person name="Mandel J.R."/>
            <person name="Marage G."/>
            <person name="Marchand G."/>
            <person name="Marquand E."/>
            <person name="Bret-Mestries E."/>
            <person name="Morien E."/>
            <person name="Nambeesan S."/>
            <person name="Nguyen T."/>
            <person name="Pegot-Espagnet P."/>
            <person name="Pouilly N."/>
            <person name="Raftis F."/>
            <person name="Sallet E."/>
            <person name="Schiex T."/>
            <person name="Thomas J."/>
            <person name="Vandecasteele C."/>
            <person name="Vares D."/>
            <person name="Vear F."/>
            <person name="Vautrin S."/>
            <person name="Crespi M."/>
            <person name="Mangin B."/>
            <person name="Burke J.M."/>
            <person name="Salse J."/>
            <person name="Munos S."/>
            <person name="Vincourt P."/>
            <person name="Rieseberg L.H."/>
            <person name="Langlade N.B."/>
        </authorList>
    </citation>
    <scope>NUCLEOTIDE SEQUENCE</scope>
    <source>
        <tissue evidence="2">Leaves</tissue>
    </source>
</reference>
<keyword evidence="1" id="KW-0732">Signal</keyword>
<accession>A0A9K3N7D4</accession>
<gene>
    <name evidence="2" type="ORF">HanXRQr2_Chr09g0367051</name>
</gene>
<evidence type="ECO:0000313" key="3">
    <source>
        <dbReference type="Proteomes" id="UP000215914"/>
    </source>
</evidence>